<gene>
    <name evidence="2" type="ORF">HZU40_21780</name>
</gene>
<feature type="transmembrane region" description="Helical" evidence="1">
    <location>
        <begin position="124"/>
        <end position="143"/>
    </location>
</feature>
<dbReference type="AlphaFoldDB" id="A0A7G8P946"/>
<dbReference type="RefSeq" id="WP_187095745.1">
    <property type="nucleotide sequence ID" value="NZ_CP059894.1"/>
</dbReference>
<proteinExistence type="predicted"/>
<sequence length="182" mass="19548">MTTPPRVAWLKSYYAIRAAFSVVWVTAVLTLSDMPAVLHLLLLLYPLWDAGANAVDAHRNGGFARNPSQALNTAVSIAMAIAVALTLGHSLNAVLAAYGVWATLTGVLQLATGIRRRKISNGQWPMILSGAQSTVAGLMFFKQAHAPEVPDMSVIAYYSAFGAAYFLISALWLTVAEARTRD</sequence>
<reference evidence="2 3" key="1">
    <citation type="submission" date="2020-07" db="EMBL/GenBank/DDBJ databases">
        <title>Draft genome sequence of four isobutane-metabolizing strains capable of cometabolically degrading diverse ether contaminants.</title>
        <authorList>
            <person name="Chen W."/>
            <person name="Faulkner N."/>
            <person name="Smith C."/>
            <person name="Hyman M."/>
        </authorList>
    </citation>
    <scope>NUCLEOTIDE SEQUENCE [LARGE SCALE GENOMIC DNA]</scope>
    <source>
        <strain evidence="2 3">2A</strain>
    </source>
</reference>
<accession>A0A7G8P946</accession>
<dbReference type="EMBL" id="CP059894">
    <property type="protein sequence ID" value="QNJ90862.1"/>
    <property type="molecule type" value="Genomic_DNA"/>
</dbReference>
<keyword evidence="1" id="KW-0812">Transmembrane</keyword>
<evidence type="ECO:0000313" key="3">
    <source>
        <dbReference type="Proteomes" id="UP000515498"/>
    </source>
</evidence>
<dbReference type="Pfam" id="PF03729">
    <property type="entry name" value="DUF308"/>
    <property type="match status" value="1"/>
</dbReference>
<keyword evidence="1" id="KW-0472">Membrane</keyword>
<organism evidence="2 3">
    <name type="scientific">Mycolicibacterium fluoranthenivorans</name>
    <dbReference type="NCBI Taxonomy" id="258505"/>
    <lineage>
        <taxon>Bacteria</taxon>
        <taxon>Bacillati</taxon>
        <taxon>Actinomycetota</taxon>
        <taxon>Actinomycetes</taxon>
        <taxon>Mycobacteriales</taxon>
        <taxon>Mycobacteriaceae</taxon>
        <taxon>Mycolicibacterium</taxon>
    </lineage>
</organism>
<evidence type="ECO:0000313" key="2">
    <source>
        <dbReference type="EMBL" id="QNJ90862.1"/>
    </source>
</evidence>
<name>A0A7G8P946_9MYCO</name>
<evidence type="ECO:0000256" key="1">
    <source>
        <dbReference type="SAM" id="Phobius"/>
    </source>
</evidence>
<dbReference type="Proteomes" id="UP000515498">
    <property type="component" value="Chromosome"/>
</dbReference>
<keyword evidence="1" id="KW-1133">Transmembrane helix</keyword>
<dbReference type="InterPro" id="IPR005325">
    <property type="entry name" value="DUF308_memb"/>
</dbReference>
<dbReference type="KEGG" id="mflu:HZU40_21780"/>
<protein>
    <submittedName>
        <fullName evidence="2">DUF308 domain-containing protein</fullName>
    </submittedName>
</protein>
<feature type="transmembrane region" description="Helical" evidence="1">
    <location>
        <begin position="155"/>
        <end position="175"/>
    </location>
</feature>